<accession>A0A7C3KCE1</accession>
<dbReference type="EMBL" id="DSRU01000099">
    <property type="protein sequence ID" value="HFM97649.1"/>
    <property type="molecule type" value="Genomic_DNA"/>
</dbReference>
<keyword evidence="1" id="KW-0472">Membrane</keyword>
<proteinExistence type="predicted"/>
<comment type="caution">
    <text evidence="2">The sequence shown here is derived from an EMBL/GenBank/DDBJ whole genome shotgun (WGS) entry which is preliminary data.</text>
</comment>
<feature type="transmembrane region" description="Helical" evidence="1">
    <location>
        <begin position="6"/>
        <end position="29"/>
    </location>
</feature>
<feature type="transmembrane region" description="Helical" evidence="1">
    <location>
        <begin position="41"/>
        <end position="63"/>
    </location>
</feature>
<keyword evidence="1" id="KW-0812">Transmembrane</keyword>
<organism evidence="2">
    <name type="scientific">Oscillatoriales cyanobacterium SpSt-418</name>
    <dbReference type="NCBI Taxonomy" id="2282169"/>
    <lineage>
        <taxon>Bacteria</taxon>
        <taxon>Bacillati</taxon>
        <taxon>Cyanobacteriota</taxon>
        <taxon>Cyanophyceae</taxon>
        <taxon>Oscillatoriophycideae</taxon>
        <taxon>Oscillatoriales</taxon>
    </lineage>
</organism>
<sequence length="66" mass="7113">MHQDGAFTIFLVFGILWALMGVAAVVALFRLDNQPIRVGKWGLVVALPIIIPFVLALVIAARLQAG</sequence>
<protein>
    <submittedName>
        <fullName evidence="2">Uncharacterized protein</fullName>
    </submittedName>
</protein>
<keyword evidence="1" id="KW-1133">Transmembrane helix</keyword>
<dbReference type="AlphaFoldDB" id="A0A7C3KCE1"/>
<evidence type="ECO:0000313" key="2">
    <source>
        <dbReference type="EMBL" id="HFM97649.1"/>
    </source>
</evidence>
<evidence type="ECO:0000256" key="1">
    <source>
        <dbReference type="SAM" id="Phobius"/>
    </source>
</evidence>
<name>A0A7C3KCE1_9CYAN</name>
<gene>
    <name evidence="2" type="ORF">ENR64_07740</name>
</gene>
<reference evidence="2" key="1">
    <citation type="journal article" date="2020" name="mSystems">
        <title>Genome- and Community-Level Interaction Insights into Carbon Utilization and Element Cycling Functions of Hydrothermarchaeota in Hydrothermal Sediment.</title>
        <authorList>
            <person name="Zhou Z."/>
            <person name="Liu Y."/>
            <person name="Xu W."/>
            <person name="Pan J."/>
            <person name="Luo Z.H."/>
            <person name="Li M."/>
        </authorList>
    </citation>
    <scope>NUCLEOTIDE SEQUENCE [LARGE SCALE GENOMIC DNA]</scope>
    <source>
        <strain evidence="2">SpSt-418</strain>
    </source>
</reference>